<dbReference type="GO" id="GO:0004984">
    <property type="term" value="F:olfactory receptor activity"/>
    <property type="evidence" value="ECO:0007669"/>
    <property type="project" value="InterPro"/>
</dbReference>
<evidence type="ECO:0000256" key="8">
    <source>
        <dbReference type="ARBA" id="ARBA00023170"/>
    </source>
</evidence>
<feature type="transmembrane region" description="Helical" evidence="10">
    <location>
        <begin position="22"/>
        <end position="44"/>
    </location>
</feature>
<accession>A0A7R9F9Y7</accession>
<keyword evidence="3" id="KW-0716">Sensory transduction</keyword>
<evidence type="ECO:0000256" key="5">
    <source>
        <dbReference type="ARBA" id="ARBA00022725"/>
    </source>
</evidence>
<dbReference type="GO" id="GO:0005549">
    <property type="term" value="F:odorant binding"/>
    <property type="evidence" value="ECO:0007669"/>
    <property type="project" value="InterPro"/>
</dbReference>
<evidence type="ECO:0000313" key="11">
    <source>
        <dbReference type="EMBL" id="CAD7449650.1"/>
    </source>
</evidence>
<organism evidence="11">
    <name type="scientific">Timema bartmani</name>
    <dbReference type="NCBI Taxonomy" id="61472"/>
    <lineage>
        <taxon>Eukaryota</taxon>
        <taxon>Metazoa</taxon>
        <taxon>Ecdysozoa</taxon>
        <taxon>Arthropoda</taxon>
        <taxon>Hexapoda</taxon>
        <taxon>Insecta</taxon>
        <taxon>Pterygota</taxon>
        <taxon>Neoptera</taxon>
        <taxon>Polyneoptera</taxon>
        <taxon>Phasmatodea</taxon>
        <taxon>Timematodea</taxon>
        <taxon>Timematoidea</taxon>
        <taxon>Timematidae</taxon>
        <taxon>Timema</taxon>
    </lineage>
</organism>
<protein>
    <recommendedName>
        <fullName evidence="12">Odorant receptor</fullName>
    </recommendedName>
</protein>
<evidence type="ECO:0000256" key="6">
    <source>
        <dbReference type="ARBA" id="ARBA00022989"/>
    </source>
</evidence>
<keyword evidence="4 10" id="KW-0812">Transmembrane</keyword>
<dbReference type="EMBL" id="OD572186">
    <property type="protein sequence ID" value="CAD7449650.1"/>
    <property type="molecule type" value="Genomic_DNA"/>
</dbReference>
<evidence type="ECO:0000256" key="1">
    <source>
        <dbReference type="ARBA" id="ARBA00004651"/>
    </source>
</evidence>
<reference evidence="11" key="1">
    <citation type="submission" date="2020-11" db="EMBL/GenBank/DDBJ databases">
        <authorList>
            <person name="Tran Van P."/>
        </authorList>
    </citation>
    <scope>NUCLEOTIDE SEQUENCE</scope>
</reference>
<feature type="transmembrane region" description="Helical" evidence="10">
    <location>
        <begin position="172"/>
        <end position="190"/>
    </location>
</feature>
<keyword evidence="8" id="KW-0675">Receptor</keyword>
<feature type="transmembrane region" description="Helical" evidence="10">
    <location>
        <begin position="103"/>
        <end position="122"/>
    </location>
</feature>
<evidence type="ECO:0000256" key="10">
    <source>
        <dbReference type="SAM" id="Phobius"/>
    </source>
</evidence>
<evidence type="ECO:0000256" key="2">
    <source>
        <dbReference type="ARBA" id="ARBA00022475"/>
    </source>
</evidence>
<dbReference type="PANTHER" id="PTHR21137:SF35">
    <property type="entry name" value="ODORANT RECEPTOR 19A-RELATED"/>
    <property type="match status" value="1"/>
</dbReference>
<evidence type="ECO:0000256" key="7">
    <source>
        <dbReference type="ARBA" id="ARBA00023136"/>
    </source>
</evidence>
<keyword evidence="9" id="KW-0807">Transducer</keyword>
<name>A0A7R9F9Y7_9NEOP</name>
<proteinExistence type="predicted"/>
<gene>
    <name evidence="11" type="ORF">TBIB3V08_LOCUS11923</name>
</gene>
<dbReference type="GO" id="GO:0005886">
    <property type="term" value="C:plasma membrane"/>
    <property type="evidence" value="ECO:0007669"/>
    <property type="project" value="UniProtKB-SubCell"/>
</dbReference>
<keyword evidence="7 10" id="KW-0472">Membrane</keyword>
<dbReference type="InterPro" id="IPR004117">
    <property type="entry name" value="7tm6_olfct_rcpt"/>
</dbReference>
<evidence type="ECO:0000256" key="3">
    <source>
        <dbReference type="ARBA" id="ARBA00022606"/>
    </source>
</evidence>
<keyword evidence="6 10" id="KW-1133">Transmembrane helix</keyword>
<keyword evidence="5" id="KW-0552">Olfaction</keyword>
<comment type="subcellular location">
    <subcellularLocation>
        <location evidence="1">Cell membrane</location>
        <topology evidence="1">Multi-pass membrane protein</topology>
    </subcellularLocation>
</comment>
<dbReference type="GO" id="GO:0007165">
    <property type="term" value="P:signal transduction"/>
    <property type="evidence" value="ECO:0007669"/>
    <property type="project" value="UniProtKB-KW"/>
</dbReference>
<feature type="transmembrane region" description="Helical" evidence="10">
    <location>
        <begin position="56"/>
        <end position="83"/>
    </location>
</feature>
<dbReference type="AlphaFoldDB" id="A0A7R9F9Y7"/>
<keyword evidence="2" id="KW-1003">Cell membrane</keyword>
<evidence type="ECO:0000256" key="4">
    <source>
        <dbReference type="ARBA" id="ARBA00022692"/>
    </source>
</evidence>
<dbReference type="Pfam" id="PF02949">
    <property type="entry name" value="7tm_6"/>
    <property type="match status" value="1"/>
</dbReference>
<evidence type="ECO:0008006" key="12">
    <source>
        <dbReference type="Google" id="ProtNLM"/>
    </source>
</evidence>
<evidence type="ECO:0000256" key="9">
    <source>
        <dbReference type="ARBA" id="ARBA00023224"/>
    </source>
</evidence>
<sequence>MFTILNLNETNHFAVQYVYQFFGFYLMTYLTAVLDAFYLALVITTHCEDLRSLLDLVLFVQFLVVSLNLCLIGCELTTALDFLTTVAHKELLLRWHHHVCQGNGVVGMPVLVCVACCMCCLPPQPTCSARNSSAWHRPVWFDAARLVLILLVDPGTVPDRPKQFNMDMVMSLGHLGCVLLRLGLLCYYGSKLTYQYKPRNIRGSDLPKRCLNRARVYRPPAITPLIATKIQDKDLRQSVEVGNAAFSSDWYNSSTTFKKSLMMMIMRAQKPVVLTAGRFGVLSLESFTGILQKAYSYFAVLREVVGE</sequence>
<dbReference type="PANTHER" id="PTHR21137">
    <property type="entry name" value="ODORANT RECEPTOR"/>
    <property type="match status" value="1"/>
</dbReference>